<dbReference type="Gene3D" id="1.10.3720.10">
    <property type="entry name" value="MetI-like"/>
    <property type="match status" value="1"/>
</dbReference>
<dbReference type="HOGENOM" id="CLU_016047_0_0_11"/>
<comment type="subcellular location">
    <subcellularLocation>
        <location evidence="1 7">Cell membrane</location>
        <topology evidence="1 7">Multi-pass membrane protein</topology>
    </subcellularLocation>
</comment>
<dbReference type="RefSeq" id="WP_012935918.1">
    <property type="nucleotide sequence ID" value="NC_013739.1"/>
</dbReference>
<dbReference type="Proteomes" id="UP000008229">
    <property type="component" value="Chromosome"/>
</dbReference>
<feature type="transmembrane region" description="Helical" evidence="7">
    <location>
        <begin position="134"/>
        <end position="157"/>
    </location>
</feature>
<dbReference type="eggNOG" id="COG1175">
    <property type="taxonomic scope" value="Bacteria"/>
</dbReference>
<reference evidence="10" key="2">
    <citation type="submission" date="2010-01" db="EMBL/GenBank/DDBJ databases">
        <title>The complete genome of Conexibacter woesei DSM 14684.</title>
        <authorList>
            <consortium name="US DOE Joint Genome Institute (JGI-PGF)"/>
            <person name="Lucas S."/>
            <person name="Copeland A."/>
            <person name="Lapidus A."/>
            <person name="Glavina del Rio T."/>
            <person name="Dalin E."/>
            <person name="Tice H."/>
            <person name="Bruce D."/>
            <person name="Goodwin L."/>
            <person name="Pitluck S."/>
            <person name="Kyrpides N."/>
            <person name="Mavromatis K."/>
            <person name="Ivanova N."/>
            <person name="Mikhailova N."/>
            <person name="Chertkov O."/>
            <person name="Brettin T."/>
            <person name="Detter J.C."/>
            <person name="Han C."/>
            <person name="Larimer F."/>
            <person name="Land M."/>
            <person name="Hauser L."/>
            <person name="Markowitz V."/>
            <person name="Cheng J.-F."/>
            <person name="Hugenholtz P."/>
            <person name="Woyke T."/>
            <person name="Wu D."/>
            <person name="Pukall R."/>
            <person name="Steenblock K."/>
            <person name="Schneider S."/>
            <person name="Klenk H.-P."/>
            <person name="Eisen J.A."/>
        </authorList>
    </citation>
    <scope>NUCLEOTIDE SEQUENCE [LARGE SCALE GENOMIC DNA]</scope>
    <source>
        <strain evidence="10">DSM 14684 / CIP 108061 / JCM 11494 / NBRC 100937 / ID131577</strain>
    </source>
</reference>
<evidence type="ECO:0000313" key="9">
    <source>
        <dbReference type="EMBL" id="ADB52867.1"/>
    </source>
</evidence>
<keyword evidence="6 7" id="KW-0472">Membrane</keyword>
<feature type="transmembrane region" description="Helical" evidence="7">
    <location>
        <begin position="292"/>
        <end position="313"/>
    </location>
</feature>
<feature type="transmembrane region" description="Helical" evidence="7">
    <location>
        <begin position="99"/>
        <end position="122"/>
    </location>
</feature>
<keyword evidence="5 7" id="KW-1133">Transmembrane helix</keyword>
<evidence type="ECO:0000313" key="10">
    <source>
        <dbReference type="Proteomes" id="UP000008229"/>
    </source>
</evidence>
<evidence type="ECO:0000256" key="7">
    <source>
        <dbReference type="RuleBase" id="RU363032"/>
    </source>
</evidence>
<dbReference type="CDD" id="cd06261">
    <property type="entry name" value="TM_PBP2"/>
    <property type="match status" value="1"/>
</dbReference>
<dbReference type="PANTHER" id="PTHR43227">
    <property type="entry name" value="BLL4140 PROTEIN"/>
    <property type="match status" value="1"/>
</dbReference>
<dbReference type="SUPFAM" id="SSF161098">
    <property type="entry name" value="MetI-like"/>
    <property type="match status" value="1"/>
</dbReference>
<organism evidence="9 10">
    <name type="scientific">Conexibacter woesei (strain DSM 14684 / CCUG 47730 / CIP 108061 / JCM 11494 / NBRC 100937 / ID131577)</name>
    <dbReference type="NCBI Taxonomy" id="469383"/>
    <lineage>
        <taxon>Bacteria</taxon>
        <taxon>Bacillati</taxon>
        <taxon>Actinomycetota</taxon>
        <taxon>Thermoleophilia</taxon>
        <taxon>Solirubrobacterales</taxon>
        <taxon>Conexibacteraceae</taxon>
        <taxon>Conexibacter</taxon>
    </lineage>
</organism>
<feature type="transmembrane region" description="Helical" evidence="7">
    <location>
        <begin position="42"/>
        <end position="62"/>
    </location>
</feature>
<dbReference type="InterPro" id="IPR000515">
    <property type="entry name" value="MetI-like"/>
</dbReference>
<dbReference type="InterPro" id="IPR035906">
    <property type="entry name" value="MetI-like_sf"/>
</dbReference>
<evidence type="ECO:0000256" key="3">
    <source>
        <dbReference type="ARBA" id="ARBA00022475"/>
    </source>
</evidence>
<dbReference type="PANTHER" id="PTHR43227:SF8">
    <property type="entry name" value="DIACETYLCHITOBIOSE UPTAKE SYSTEM PERMEASE PROTEIN DASB"/>
    <property type="match status" value="1"/>
</dbReference>
<dbReference type="Pfam" id="PF00528">
    <property type="entry name" value="BPD_transp_1"/>
    <property type="match status" value="1"/>
</dbReference>
<dbReference type="AlphaFoldDB" id="D3F7X3"/>
<sequence precursor="true">MSSAGVASGRAAAARRTPLWGRLRARVSPRDGVPPGEPRRVAYLYVLPALVLFAPLVLFPLAETVWFSFYSWSGVGPSRPVGLENYRAVFENPQISSAFVHSGVLIVFFSLMPIVWGLLLSAALSRFRVRGLTFFRVILFLPQVLATVVVATSWQWILAYDGPLNAFLRFLGLGSLVRPWLGDYGTALPAVGLIGGWVMFGFCMVLFLAAIQEIPRSLYEAARVDGAGPVREFLTVTLPGVRNQLAVALTVTVIGALNTFDLVYVLTQGGPGTQTVVPGYLVYQQAFANGDIGSGSAIAVMLTLAIFVVAVVINRVAER</sequence>
<gene>
    <name evidence="9" type="ordered locus">Cwoe_4453</name>
</gene>
<evidence type="ECO:0000256" key="4">
    <source>
        <dbReference type="ARBA" id="ARBA00022692"/>
    </source>
</evidence>
<dbReference type="GO" id="GO:0005886">
    <property type="term" value="C:plasma membrane"/>
    <property type="evidence" value="ECO:0007669"/>
    <property type="project" value="UniProtKB-SubCell"/>
</dbReference>
<accession>D3F7X3</accession>
<dbReference type="KEGG" id="cwo:Cwoe_4453"/>
<evidence type="ECO:0000256" key="1">
    <source>
        <dbReference type="ARBA" id="ARBA00004651"/>
    </source>
</evidence>
<feature type="transmembrane region" description="Helical" evidence="7">
    <location>
        <begin position="187"/>
        <end position="211"/>
    </location>
</feature>
<reference evidence="9 10" key="1">
    <citation type="journal article" date="2010" name="Stand. Genomic Sci.">
        <title>Complete genome sequence of Conexibacter woesei type strain (ID131577).</title>
        <authorList>
            <person name="Pukall R."/>
            <person name="Lapidus A."/>
            <person name="Glavina Del Rio T."/>
            <person name="Copeland A."/>
            <person name="Tice H."/>
            <person name="Cheng J.-F."/>
            <person name="Lucas S."/>
            <person name="Chen F."/>
            <person name="Nolan M."/>
            <person name="Bruce D."/>
            <person name="Goodwin L."/>
            <person name="Pitluck S."/>
            <person name="Mavromatis K."/>
            <person name="Ivanova N."/>
            <person name="Ovchinnikova G."/>
            <person name="Pati A."/>
            <person name="Chen A."/>
            <person name="Palaniappan K."/>
            <person name="Land M."/>
            <person name="Hauser L."/>
            <person name="Chang Y.-J."/>
            <person name="Jeffries C.D."/>
            <person name="Chain P."/>
            <person name="Meincke L."/>
            <person name="Sims D."/>
            <person name="Brettin T."/>
            <person name="Detter J.C."/>
            <person name="Rohde M."/>
            <person name="Goeker M."/>
            <person name="Bristow J."/>
            <person name="Eisen J.A."/>
            <person name="Markowitz V."/>
            <person name="Kyrpides N.C."/>
            <person name="Klenk H.-P."/>
            <person name="Hugenholtz P."/>
        </authorList>
    </citation>
    <scope>NUCLEOTIDE SEQUENCE [LARGE SCALE GENOMIC DNA]</scope>
    <source>
        <strain evidence="10">DSM 14684 / CIP 108061 / JCM 11494 / NBRC 100937 / ID131577</strain>
    </source>
</reference>
<evidence type="ECO:0000256" key="5">
    <source>
        <dbReference type="ARBA" id="ARBA00022989"/>
    </source>
</evidence>
<dbReference type="OrthoDB" id="9805974at2"/>
<name>D3F7X3_CONWI</name>
<comment type="similarity">
    <text evidence="7">Belongs to the binding-protein-dependent transport system permease family.</text>
</comment>
<evidence type="ECO:0000256" key="2">
    <source>
        <dbReference type="ARBA" id="ARBA00022448"/>
    </source>
</evidence>
<protein>
    <submittedName>
        <fullName evidence="9">Binding-protein-dependent transport systems inner membrane component</fullName>
    </submittedName>
</protein>
<feature type="transmembrane region" description="Helical" evidence="7">
    <location>
        <begin position="245"/>
        <end position="266"/>
    </location>
</feature>
<keyword evidence="3" id="KW-1003">Cell membrane</keyword>
<proteinExistence type="inferred from homology"/>
<evidence type="ECO:0000259" key="8">
    <source>
        <dbReference type="PROSITE" id="PS50928"/>
    </source>
</evidence>
<dbReference type="PROSITE" id="PS50928">
    <property type="entry name" value="ABC_TM1"/>
    <property type="match status" value="1"/>
</dbReference>
<keyword evidence="4 7" id="KW-0812">Transmembrane</keyword>
<dbReference type="GO" id="GO:0055085">
    <property type="term" value="P:transmembrane transport"/>
    <property type="evidence" value="ECO:0007669"/>
    <property type="project" value="InterPro"/>
</dbReference>
<dbReference type="EMBL" id="CP001854">
    <property type="protein sequence ID" value="ADB52867.1"/>
    <property type="molecule type" value="Genomic_DNA"/>
</dbReference>
<dbReference type="STRING" id="469383.Cwoe_4453"/>
<evidence type="ECO:0000256" key="6">
    <source>
        <dbReference type="ARBA" id="ARBA00023136"/>
    </source>
</evidence>
<keyword evidence="2 7" id="KW-0813">Transport</keyword>
<feature type="domain" description="ABC transmembrane type-1" evidence="8">
    <location>
        <begin position="99"/>
        <end position="313"/>
    </location>
</feature>
<dbReference type="SUPFAM" id="SSF160964">
    <property type="entry name" value="MalF N-terminal region-like"/>
    <property type="match status" value="1"/>
</dbReference>
<dbReference type="InterPro" id="IPR050809">
    <property type="entry name" value="UgpAE/MalFG_permease"/>
</dbReference>
<keyword evidence="10" id="KW-1185">Reference proteome</keyword>